<dbReference type="InterPro" id="IPR004367">
    <property type="entry name" value="Cyclin_C-dom"/>
</dbReference>
<dbReference type="FunFam" id="1.10.472.10:FF:000167">
    <property type="entry name" value="Mitotic cyclin 6"/>
    <property type="match status" value="1"/>
</dbReference>
<accession>A0AA38CGI9</accession>
<feature type="compositionally biased region" description="Basic and acidic residues" evidence="6">
    <location>
        <begin position="1"/>
        <end position="13"/>
    </location>
</feature>
<evidence type="ECO:0000256" key="4">
    <source>
        <dbReference type="ARBA" id="ARBA00023306"/>
    </source>
</evidence>
<organism evidence="9 10">
    <name type="scientific">Taxus chinensis</name>
    <name type="common">Chinese yew</name>
    <name type="synonym">Taxus wallichiana var. chinensis</name>
    <dbReference type="NCBI Taxonomy" id="29808"/>
    <lineage>
        <taxon>Eukaryota</taxon>
        <taxon>Viridiplantae</taxon>
        <taxon>Streptophyta</taxon>
        <taxon>Embryophyta</taxon>
        <taxon>Tracheophyta</taxon>
        <taxon>Spermatophyta</taxon>
        <taxon>Pinopsida</taxon>
        <taxon>Pinidae</taxon>
        <taxon>Conifers II</taxon>
        <taxon>Cupressales</taxon>
        <taxon>Taxaceae</taxon>
        <taxon>Taxus</taxon>
    </lineage>
</organism>
<dbReference type="Proteomes" id="UP000824469">
    <property type="component" value="Unassembled WGS sequence"/>
</dbReference>
<dbReference type="CDD" id="cd20506">
    <property type="entry name" value="CYCLIN_AtCycA-like_rpt2"/>
    <property type="match status" value="1"/>
</dbReference>
<dbReference type="InterPro" id="IPR036915">
    <property type="entry name" value="Cyclin-like_sf"/>
</dbReference>
<comment type="similarity">
    <text evidence="1">Belongs to the cyclin family. Cyclin AB subfamily.</text>
</comment>
<reference evidence="9 10" key="1">
    <citation type="journal article" date="2021" name="Nat. Plants">
        <title>The Taxus genome provides insights into paclitaxel biosynthesis.</title>
        <authorList>
            <person name="Xiong X."/>
            <person name="Gou J."/>
            <person name="Liao Q."/>
            <person name="Li Y."/>
            <person name="Zhou Q."/>
            <person name="Bi G."/>
            <person name="Li C."/>
            <person name="Du R."/>
            <person name="Wang X."/>
            <person name="Sun T."/>
            <person name="Guo L."/>
            <person name="Liang H."/>
            <person name="Lu P."/>
            <person name="Wu Y."/>
            <person name="Zhang Z."/>
            <person name="Ro D.K."/>
            <person name="Shang Y."/>
            <person name="Huang S."/>
            <person name="Yan J."/>
        </authorList>
    </citation>
    <scope>NUCLEOTIDE SEQUENCE [LARGE SCALE GENOMIC DNA]</scope>
    <source>
        <strain evidence="9">Ta-2019</strain>
    </source>
</reference>
<keyword evidence="3 5" id="KW-0195">Cyclin</keyword>
<dbReference type="Gene3D" id="1.10.472.10">
    <property type="entry name" value="Cyclin-like"/>
    <property type="match status" value="2"/>
</dbReference>
<proteinExistence type="inferred from homology"/>
<dbReference type="Pfam" id="PF00134">
    <property type="entry name" value="Cyclin_N"/>
    <property type="match status" value="1"/>
</dbReference>
<feature type="domain" description="Cyclin-like" evidence="7">
    <location>
        <begin position="373"/>
        <end position="459"/>
    </location>
</feature>
<dbReference type="InterPro" id="IPR039361">
    <property type="entry name" value="Cyclin"/>
</dbReference>
<feature type="compositionally biased region" description="Polar residues" evidence="6">
    <location>
        <begin position="53"/>
        <end position="70"/>
    </location>
</feature>
<feature type="domain" description="Cyclin C-terminal" evidence="8">
    <location>
        <begin position="369"/>
        <end position="488"/>
    </location>
</feature>
<dbReference type="SUPFAM" id="SSF47954">
    <property type="entry name" value="Cyclin-like"/>
    <property type="match status" value="2"/>
</dbReference>
<evidence type="ECO:0000256" key="3">
    <source>
        <dbReference type="ARBA" id="ARBA00023127"/>
    </source>
</evidence>
<evidence type="ECO:0000313" key="9">
    <source>
        <dbReference type="EMBL" id="KAH9300125.1"/>
    </source>
</evidence>
<evidence type="ECO:0000256" key="6">
    <source>
        <dbReference type="SAM" id="MobiDB-lite"/>
    </source>
</evidence>
<protein>
    <recommendedName>
        <fullName evidence="11">Cyclin N-terminal domain-containing protein</fullName>
    </recommendedName>
</protein>
<evidence type="ECO:0000259" key="8">
    <source>
        <dbReference type="SMART" id="SM01332"/>
    </source>
</evidence>
<dbReference type="PANTHER" id="PTHR10177">
    <property type="entry name" value="CYCLINS"/>
    <property type="match status" value="1"/>
</dbReference>
<evidence type="ECO:0000256" key="5">
    <source>
        <dbReference type="RuleBase" id="RU000383"/>
    </source>
</evidence>
<dbReference type="GO" id="GO:0051301">
    <property type="term" value="P:cell division"/>
    <property type="evidence" value="ECO:0007669"/>
    <property type="project" value="UniProtKB-KW"/>
</dbReference>
<sequence>MSRRGENMAEQRRSKTRLSEPSFQSRKMADNSSLRRGGTAASKRATEPMGRAAQQTKNRVPLATLTNKGNKQIILPHGQGSTQTTTSKVRSRGTPSDRDSEIHKIVSKSSLPKCPGKASIVLKVPRGNAASSSSVTSYPDQSISLSVAESKIKTTATSDSSVIPKFVSADESAKDIATLERKVFQNMYISMNHSKSKSKSLQVHPLEERSLEVPGVQESKFVNIDCDHKDPQMCTLYAPDIYEHLHKTEKKRRPTTDYMEAVQQDINTSMRGILIDWLVEVAEEYKLVPETLFLTVACIDRYLSCKVASRQRLQLLGISCMLIASKHEEICPPQVEEFCYITDNTYFREEVLEMERQVLGQLHFELSIPTTKSFLGRFMQAAQVCYKSLQLQFLANYLAELTLLEYSFLQYLPSLIAASVVFLSKLTLNPTMRPWSATLQHYTRYRASELYDCVKQLHELQCNTRNCSLSAIRDKYCQHKVVATEVKMDEVEMEKDPEGPDSSCKAHYPSVRETPEDERTLGKLFHLELGFVCAQYTR</sequence>
<dbReference type="InterPro" id="IPR048258">
    <property type="entry name" value="Cyclins_cyclin-box"/>
</dbReference>
<evidence type="ECO:0008006" key="11">
    <source>
        <dbReference type="Google" id="ProtNLM"/>
    </source>
</evidence>
<evidence type="ECO:0000256" key="2">
    <source>
        <dbReference type="ARBA" id="ARBA00022618"/>
    </source>
</evidence>
<name>A0AA38CGI9_TAXCH</name>
<feature type="compositionally biased region" description="Polar residues" evidence="6">
    <location>
        <begin position="19"/>
        <end position="34"/>
    </location>
</feature>
<feature type="region of interest" description="Disordered" evidence="6">
    <location>
        <begin position="1"/>
        <end position="101"/>
    </location>
</feature>
<dbReference type="InterPro" id="IPR013763">
    <property type="entry name" value="Cyclin-like_dom"/>
</dbReference>
<feature type="region of interest" description="Disordered" evidence="6">
    <location>
        <begin position="490"/>
        <end position="510"/>
    </location>
</feature>
<evidence type="ECO:0000256" key="1">
    <source>
        <dbReference type="ARBA" id="ARBA00006955"/>
    </source>
</evidence>
<keyword evidence="10" id="KW-1185">Reference proteome</keyword>
<dbReference type="PROSITE" id="PS00292">
    <property type="entry name" value="CYCLINS"/>
    <property type="match status" value="1"/>
</dbReference>
<feature type="compositionally biased region" description="Polar residues" evidence="6">
    <location>
        <begin position="79"/>
        <end position="88"/>
    </location>
</feature>
<keyword evidence="4" id="KW-0131">Cell cycle</keyword>
<keyword evidence="2" id="KW-0132">Cell division</keyword>
<dbReference type="OMA" id="CAFYASD"/>
<dbReference type="Pfam" id="PF02984">
    <property type="entry name" value="Cyclin_C"/>
    <property type="match status" value="1"/>
</dbReference>
<dbReference type="AlphaFoldDB" id="A0AA38CGI9"/>
<dbReference type="CDD" id="cd20562">
    <property type="entry name" value="CYCLIN_AtCycA_like_rpt1"/>
    <property type="match status" value="1"/>
</dbReference>
<dbReference type="EMBL" id="JAHRHJ020000009">
    <property type="protein sequence ID" value="KAH9300125.1"/>
    <property type="molecule type" value="Genomic_DNA"/>
</dbReference>
<feature type="domain" description="Cyclin-like" evidence="7">
    <location>
        <begin position="276"/>
        <end position="360"/>
    </location>
</feature>
<comment type="caution">
    <text evidence="9">The sequence shown here is derived from an EMBL/GenBank/DDBJ whole genome shotgun (WGS) entry which is preliminary data.</text>
</comment>
<dbReference type="SMART" id="SM00385">
    <property type="entry name" value="CYCLIN"/>
    <property type="match status" value="2"/>
</dbReference>
<gene>
    <name evidence="9" type="ORF">KI387_011708</name>
</gene>
<dbReference type="InterPro" id="IPR006671">
    <property type="entry name" value="Cyclin_N"/>
</dbReference>
<evidence type="ECO:0000259" key="7">
    <source>
        <dbReference type="SMART" id="SM00385"/>
    </source>
</evidence>
<evidence type="ECO:0000313" key="10">
    <source>
        <dbReference type="Proteomes" id="UP000824469"/>
    </source>
</evidence>
<dbReference type="FunFam" id="1.10.472.10:FF:000013">
    <property type="entry name" value="Cyclin A1"/>
    <property type="match status" value="1"/>
</dbReference>
<dbReference type="SMART" id="SM01332">
    <property type="entry name" value="Cyclin_C"/>
    <property type="match status" value="1"/>
</dbReference>